<dbReference type="Proteomes" id="UP000198640">
    <property type="component" value="Unassembled WGS sequence"/>
</dbReference>
<protein>
    <submittedName>
        <fullName evidence="1">Uncharacterized protein</fullName>
    </submittedName>
</protein>
<evidence type="ECO:0000313" key="1">
    <source>
        <dbReference type="EMBL" id="SDY33028.1"/>
    </source>
</evidence>
<dbReference type="STRING" id="44576.SAMN05421881_102926"/>
<organism evidence="1 2">
    <name type="scientific">Nitrosomonas halophila</name>
    <dbReference type="NCBI Taxonomy" id="44576"/>
    <lineage>
        <taxon>Bacteria</taxon>
        <taxon>Pseudomonadati</taxon>
        <taxon>Pseudomonadota</taxon>
        <taxon>Betaproteobacteria</taxon>
        <taxon>Nitrosomonadales</taxon>
        <taxon>Nitrosomonadaceae</taxon>
        <taxon>Nitrosomonas</taxon>
    </lineage>
</organism>
<dbReference type="RefSeq" id="WP_090414114.1">
    <property type="nucleotide sequence ID" value="NZ_FNOY01000029.1"/>
</dbReference>
<dbReference type="EMBL" id="FNOY01000029">
    <property type="protein sequence ID" value="SDY33028.1"/>
    <property type="molecule type" value="Genomic_DNA"/>
</dbReference>
<name>A0A1H3J0S0_9PROT</name>
<accession>A0A1H3J0S0</accession>
<proteinExistence type="predicted"/>
<dbReference type="AlphaFoldDB" id="A0A1H3J0S0"/>
<reference evidence="1 2" key="1">
    <citation type="submission" date="2016-10" db="EMBL/GenBank/DDBJ databases">
        <authorList>
            <person name="de Groot N.N."/>
        </authorList>
    </citation>
    <scope>NUCLEOTIDE SEQUENCE [LARGE SCALE GENOMIC DNA]</scope>
    <source>
        <strain evidence="1 2">Nm1</strain>
    </source>
</reference>
<keyword evidence="2" id="KW-1185">Reference proteome</keyword>
<evidence type="ECO:0000313" key="2">
    <source>
        <dbReference type="Proteomes" id="UP000198640"/>
    </source>
</evidence>
<sequence length="81" mass="9219">MSFVPCVLAHSAQRQRDAAHWNAITADSGTNRVAVFVNEIKVRHIVARQYVAFQNNFFLFTMHFKSQAVTASMIFLKEMAT</sequence>
<gene>
    <name evidence="1" type="ORF">SAMN05421881_102926</name>
</gene>